<evidence type="ECO:0000313" key="2">
    <source>
        <dbReference type="Proteomes" id="UP000532769"/>
    </source>
</evidence>
<reference evidence="1 2" key="1">
    <citation type="submission" date="2020-03" db="EMBL/GenBank/DDBJ databases">
        <title>Genomic Encyclopedia of Archaeal and Bacterial Type Strains, Phase II (KMG-II): from individual species to whole genera.</title>
        <authorList>
            <person name="Goeker M."/>
        </authorList>
    </citation>
    <scope>NUCLEOTIDE SEQUENCE [LARGE SCALE GENOMIC DNA]</scope>
    <source>
        <strain evidence="1 2">DSM 4749</strain>
    </source>
</reference>
<dbReference type="RefSeq" id="WP_208404367.1">
    <property type="nucleotide sequence ID" value="NZ_JAASRS010000001.1"/>
</dbReference>
<proteinExistence type="predicted"/>
<evidence type="ECO:0000313" key="1">
    <source>
        <dbReference type="EMBL" id="NIK15303.1"/>
    </source>
</evidence>
<protein>
    <submittedName>
        <fullName evidence="1">Putative phage terminase large subunit-like protein</fullName>
    </submittedName>
</protein>
<dbReference type="EMBL" id="JAASRS010000001">
    <property type="protein sequence ID" value="NIK15303.1"/>
    <property type="molecule type" value="Genomic_DNA"/>
</dbReference>
<dbReference type="AlphaFoldDB" id="A0A846MGU4"/>
<dbReference type="Gene3D" id="3.40.50.300">
    <property type="entry name" value="P-loop containing nucleotide triphosphate hydrolases"/>
    <property type="match status" value="1"/>
</dbReference>
<comment type="caution">
    <text evidence="1">The sequence shown here is derived from an EMBL/GenBank/DDBJ whole genome shotgun (WGS) entry which is preliminary data.</text>
</comment>
<accession>A0A846MGU4</accession>
<organism evidence="1 2">
    <name type="scientific">Saccharococcus thermophilus</name>
    <dbReference type="NCBI Taxonomy" id="29396"/>
    <lineage>
        <taxon>Bacteria</taxon>
        <taxon>Bacillati</taxon>
        <taxon>Bacillota</taxon>
        <taxon>Bacilli</taxon>
        <taxon>Bacillales</taxon>
        <taxon>Anoxybacillaceae</taxon>
        <taxon>Saccharococcus</taxon>
    </lineage>
</organism>
<dbReference type="Gene3D" id="3.30.420.240">
    <property type="match status" value="1"/>
</dbReference>
<sequence>MAAGSTIFYKISQVSEVITIDLINTKENRQLLYKYLSKFYGSDKAKELMIKHKNNLFGFNGLAYSLGKRSIEFFCLYFLQDFFVPKPNNQVRPLASVHYEIWRELEAMFIENKHDKQVFILPRGCAKTTIIDMALSVFLHCYGYSVYTIVLANRELDAINFVDQTKKALKNPYIVHAFGNLVNPNKRTVNKLELELDNDTKIQAYSSGSSVRGASYISKKGIFRPTCYIADDYISEQDILSDESKQKKYQKWLKEIEEGGDEAVIRDGKIIKQATKFIVLGTPLARGDFIDQIRKNPEYKVFHRSVVNFDVDEYFKNNEYWQEFKRILFDDTRDDPTEDAKQYYLANIEHMKFPTIWEKYDCCKLAIKYFNKRLAFMQELMCNIENIGDKWFHSNRTQPKEEIENHNFIKTMMAIDTAGVKNKDKRRSDYFAFVVGSLADNGFKYVRKGQLRKFDEFEDYIKHVINLLKEFEDITHVFIEKNTYNGLDVERIQQEIEKDGSLRKRNITFINEMQRKNKDDKISTIVSDVNNGRIIFCEERVEKDFLSQVMEFSGQQFSLHDDACDALSEFANRIDEIEIRREIKSIPRGWLF</sequence>
<name>A0A846MGU4_9BACL</name>
<dbReference type="Proteomes" id="UP000532769">
    <property type="component" value="Unassembled WGS sequence"/>
</dbReference>
<gene>
    <name evidence="1" type="ORF">BDD39_001813</name>
</gene>
<keyword evidence="2" id="KW-1185">Reference proteome</keyword>
<dbReference type="InterPro" id="IPR027417">
    <property type="entry name" value="P-loop_NTPase"/>
</dbReference>